<evidence type="ECO:0000256" key="7">
    <source>
        <dbReference type="ARBA" id="ARBA00024334"/>
    </source>
</evidence>
<dbReference type="GO" id="GO:0005524">
    <property type="term" value="F:ATP binding"/>
    <property type="evidence" value="ECO:0007669"/>
    <property type="project" value="UniProtKB-UniRule"/>
</dbReference>
<accession>A0A8S1JTK1</accession>
<sequence>MGCLQPKKLNRIVAMQTTNKDLVFTSTADIHKLYSFGKVLGIGAFGKVLVAKMRNNNSKQYAIKMIDKRKVRGREAMLANEIYVLQKLDHPNIIKFYEVYQNELYFYIIMDYCEGGELVERIQKSQKNLSEGQVQNIIFKICSAIMYIHEQGIIHRDIKPENILFSTKDPNAEPKLIDFGLAIKFDSSNLKQLKAAVGTPLYLAPEVIEGKYNEKCDVWSLGILLFHLLCGYPPFYGKNRTDLYENIQYQNLIFDRRHWNNVSDEAKDLIKKMLNKNHNIRPSAKDCLRHSWFRRKFQNPVRLQRGKSTIISMKSPQSDDQRSIYQMLKTFRIGAKFKKEVMKVLVNQMNEKELGRLKQVFQKIDVDNSGTITVQELKEALMEEGSHISHEEIEQLIQLVGFEIVEEEKDDNDCASTTKSSKPLVIKYSDFLAACIDERRVLTREKLWSVFKYFDTQDANFIMKEDIKEALARHGRQLSDEKIDEMIYEIDPNHDNKISFEEFCQMMGVAGVEQTMDFKDEVKQHLIFNQSQE</sequence>
<dbReference type="GO" id="GO:0004674">
    <property type="term" value="F:protein serine/threonine kinase activity"/>
    <property type="evidence" value="ECO:0007669"/>
    <property type="project" value="UniProtKB-KW"/>
</dbReference>
<dbReference type="SMART" id="SM00054">
    <property type="entry name" value="EFh"/>
    <property type="match status" value="2"/>
</dbReference>
<organism evidence="11 12">
    <name type="scientific">Paramecium primaurelia</name>
    <dbReference type="NCBI Taxonomy" id="5886"/>
    <lineage>
        <taxon>Eukaryota</taxon>
        <taxon>Sar</taxon>
        <taxon>Alveolata</taxon>
        <taxon>Ciliophora</taxon>
        <taxon>Intramacronucleata</taxon>
        <taxon>Oligohymenophorea</taxon>
        <taxon>Peniculida</taxon>
        <taxon>Parameciidae</taxon>
        <taxon>Paramecium</taxon>
    </lineage>
</organism>
<dbReference type="InterPro" id="IPR002048">
    <property type="entry name" value="EF_hand_dom"/>
</dbReference>
<dbReference type="InterPro" id="IPR018247">
    <property type="entry name" value="EF_Hand_1_Ca_BS"/>
</dbReference>
<dbReference type="PROSITE" id="PS50222">
    <property type="entry name" value="EF_HAND_2"/>
    <property type="match status" value="3"/>
</dbReference>
<dbReference type="CDD" id="cd00051">
    <property type="entry name" value="EFh"/>
    <property type="match status" value="1"/>
</dbReference>
<keyword evidence="5" id="KW-0418">Kinase</keyword>
<evidence type="ECO:0008006" key="13">
    <source>
        <dbReference type="Google" id="ProtNLM"/>
    </source>
</evidence>
<evidence type="ECO:0000256" key="1">
    <source>
        <dbReference type="ARBA" id="ARBA00001946"/>
    </source>
</evidence>
<evidence type="ECO:0000313" key="12">
    <source>
        <dbReference type="Proteomes" id="UP000688137"/>
    </source>
</evidence>
<comment type="caution">
    <text evidence="11">The sequence shown here is derived from an EMBL/GenBank/DDBJ whole genome shotgun (WGS) entry which is preliminary data.</text>
</comment>
<dbReference type="InterPro" id="IPR000719">
    <property type="entry name" value="Prot_kinase_dom"/>
</dbReference>
<dbReference type="AlphaFoldDB" id="A0A8S1JTK1"/>
<protein>
    <recommendedName>
        <fullName evidence="13">Protein kinase domain containing protein</fullName>
    </recommendedName>
</protein>
<keyword evidence="2" id="KW-0723">Serine/threonine-protein kinase</keyword>
<dbReference type="FunFam" id="1.10.510.10:FF:000726">
    <property type="entry name" value="Calcium-dependent protein kinase, putative"/>
    <property type="match status" value="1"/>
</dbReference>
<dbReference type="CDD" id="cd05117">
    <property type="entry name" value="STKc_CAMK"/>
    <property type="match status" value="1"/>
</dbReference>
<keyword evidence="6 8" id="KW-0067">ATP-binding</keyword>
<dbReference type="FunFam" id="1.10.238.10:FF:000382">
    <property type="entry name" value="Uncharacterized protein"/>
    <property type="match status" value="1"/>
</dbReference>
<keyword evidence="4 8" id="KW-0547">Nucleotide-binding</keyword>
<comment type="cofactor">
    <cofactor evidence="1">
        <name>Mg(2+)</name>
        <dbReference type="ChEBI" id="CHEBI:18420"/>
    </cofactor>
</comment>
<dbReference type="SMART" id="SM00220">
    <property type="entry name" value="S_TKc"/>
    <property type="match status" value="1"/>
</dbReference>
<dbReference type="EMBL" id="CAJJDM010000007">
    <property type="protein sequence ID" value="CAD8046042.1"/>
    <property type="molecule type" value="Genomic_DNA"/>
</dbReference>
<comment type="similarity">
    <text evidence="7">Belongs to the protein kinase superfamily. Ser/Thr protein kinase family. CDPK subfamily.</text>
</comment>
<dbReference type="PROSITE" id="PS00107">
    <property type="entry name" value="PROTEIN_KINASE_ATP"/>
    <property type="match status" value="1"/>
</dbReference>
<dbReference type="Proteomes" id="UP000688137">
    <property type="component" value="Unassembled WGS sequence"/>
</dbReference>
<feature type="binding site" evidence="8">
    <location>
        <position position="64"/>
    </location>
    <ligand>
        <name>ATP</name>
        <dbReference type="ChEBI" id="CHEBI:30616"/>
    </ligand>
</feature>
<proteinExistence type="inferred from homology"/>
<evidence type="ECO:0000313" key="11">
    <source>
        <dbReference type="EMBL" id="CAD8046042.1"/>
    </source>
</evidence>
<evidence type="ECO:0000256" key="5">
    <source>
        <dbReference type="ARBA" id="ARBA00022777"/>
    </source>
</evidence>
<dbReference type="PANTHER" id="PTHR24349">
    <property type="entry name" value="SERINE/THREONINE-PROTEIN KINASE"/>
    <property type="match status" value="1"/>
</dbReference>
<dbReference type="Pfam" id="PF13499">
    <property type="entry name" value="EF-hand_7"/>
    <property type="match status" value="2"/>
</dbReference>
<reference evidence="11" key="1">
    <citation type="submission" date="2021-01" db="EMBL/GenBank/DDBJ databases">
        <authorList>
            <consortium name="Genoscope - CEA"/>
            <person name="William W."/>
        </authorList>
    </citation>
    <scope>NUCLEOTIDE SEQUENCE</scope>
</reference>
<gene>
    <name evidence="11" type="ORF">PPRIM_AZ9-3.1.T0100154</name>
</gene>
<dbReference type="OMA" id="MGKMGQH"/>
<dbReference type="Pfam" id="PF00069">
    <property type="entry name" value="Pkinase"/>
    <property type="match status" value="1"/>
</dbReference>
<keyword evidence="12" id="KW-1185">Reference proteome</keyword>
<dbReference type="InterPro" id="IPR017441">
    <property type="entry name" value="Protein_kinase_ATP_BS"/>
</dbReference>
<feature type="domain" description="EF-hand" evidence="10">
    <location>
        <begin position="478"/>
        <end position="513"/>
    </location>
</feature>
<dbReference type="FunFam" id="3.30.200.20:FF:000634">
    <property type="entry name" value="Calcium-dependent protein kinase, putative"/>
    <property type="match status" value="1"/>
</dbReference>
<evidence type="ECO:0000256" key="6">
    <source>
        <dbReference type="ARBA" id="ARBA00022840"/>
    </source>
</evidence>
<evidence type="ECO:0000256" key="4">
    <source>
        <dbReference type="ARBA" id="ARBA00022741"/>
    </source>
</evidence>
<keyword evidence="3" id="KW-0808">Transferase</keyword>
<dbReference type="GO" id="GO:0005509">
    <property type="term" value="F:calcium ion binding"/>
    <property type="evidence" value="ECO:0007669"/>
    <property type="project" value="InterPro"/>
</dbReference>
<dbReference type="PROSITE" id="PS50011">
    <property type="entry name" value="PROTEIN_KINASE_DOM"/>
    <property type="match status" value="1"/>
</dbReference>
<feature type="domain" description="EF-hand" evidence="10">
    <location>
        <begin position="442"/>
        <end position="477"/>
    </location>
</feature>
<name>A0A8S1JTK1_PARPR</name>
<evidence type="ECO:0000259" key="10">
    <source>
        <dbReference type="PROSITE" id="PS50222"/>
    </source>
</evidence>
<dbReference type="PROSITE" id="PS00018">
    <property type="entry name" value="EF_HAND_1"/>
    <property type="match status" value="2"/>
</dbReference>
<evidence type="ECO:0000256" key="8">
    <source>
        <dbReference type="PROSITE-ProRule" id="PRU10141"/>
    </source>
</evidence>
<feature type="domain" description="Protein kinase" evidence="9">
    <location>
        <begin position="34"/>
        <end position="293"/>
    </location>
</feature>
<dbReference type="PROSITE" id="PS00108">
    <property type="entry name" value="PROTEIN_KINASE_ST"/>
    <property type="match status" value="1"/>
</dbReference>
<evidence type="ECO:0000256" key="2">
    <source>
        <dbReference type="ARBA" id="ARBA00022527"/>
    </source>
</evidence>
<dbReference type="InterPro" id="IPR008271">
    <property type="entry name" value="Ser/Thr_kinase_AS"/>
</dbReference>
<evidence type="ECO:0000259" key="9">
    <source>
        <dbReference type="PROSITE" id="PS50011"/>
    </source>
</evidence>
<dbReference type="InterPro" id="IPR050205">
    <property type="entry name" value="CDPK_Ser/Thr_kinases"/>
</dbReference>
<feature type="domain" description="EF-hand" evidence="10">
    <location>
        <begin position="352"/>
        <end position="387"/>
    </location>
</feature>
<evidence type="ECO:0000256" key="3">
    <source>
        <dbReference type="ARBA" id="ARBA00022679"/>
    </source>
</evidence>